<dbReference type="SUPFAM" id="SSF46689">
    <property type="entry name" value="Homeodomain-like"/>
    <property type="match status" value="1"/>
</dbReference>
<evidence type="ECO:0000313" key="7">
    <source>
        <dbReference type="Proteomes" id="UP001496627"/>
    </source>
</evidence>
<dbReference type="InterPro" id="IPR050109">
    <property type="entry name" value="HTH-type_TetR-like_transc_reg"/>
</dbReference>
<dbReference type="EMBL" id="JBEAAL010000010">
    <property type="protein sequence ID" value="MEQ1406331.1"/>
    <property type="molecule type" value="Genomic_DNA"/>
</dbReference>
<keyword evidence="2 4" id="KW-0238">DNA-binding</keyword>
<proteinExistence type="predicted"/>
<dbReference type="PRINTS" id="PR00455">
    <property type="entry name" value="HTHTETR"/>
</dbReference>
<reference evidence="6 7" key="1">
    <citation type="submission" date="2024-05" db="EMBL/GenBank/DDBJ databases">
        <title>Neorhizobium sp. Rsf11, a plant growth promoting and heavy metal resistant PAH-degrader.</title>
        <authorList>
            <person name="Golubev S.N."/>
            <person name="Muratova A.Y."/>
            <person name="Markelova M.I."/>
        </authorList>
    </citation>
    <scope>NUCLEOTIDE SEQUENCE [LARGE SCALE GENOMIC DNA]</scope>
    <source>
        <strain evidence="6 7">Rsf11</strain>
    </source>
</reference>
<evidence type="ECO:0000256" key="2">
    <source>
        <dbReference type="ARBA" id="ARBA00023125"/>
    </source>
</evidence>
<dbReference type="Pfam" id="PF00440">
    <property type="entry name" value="TetR_N"/>
    <property type="match status" value="1"/>
</dbReference>
<feature type="domain" description="HTH tetR-type" evidence="5">
    <location>
        <begin position="14"/>
        <end position="74"/>
    </location>
</feature>
<name>A0ABV0M3A7_9HYPH</name>
<dbReference type="Gene3D" id="1.10.357.10">
    <property type="entry name" value="Tetracycline Repressor, domain 2"/>
    <property type="match status" value="1"/>
</dbReference>
<dbReference type="PROSITE" id="PS50977">
    <property type="entry name" value="HTH_TETR_2"/>
    <property type="match status" value="1"/>
</dbReference>
<feature type="DNA-binding region" description="H-T-H motif" evidence="4">
    <location>
        <begin position="37"/>
        <end position="56"/>
    </location>
</feature>
<evidence type="ECO:0000256" key="1">
    <source>
        <dbReference type="ARBA" id="ARBA00023015"/>
    </source>
</evidence>
<keyword evidence="1" id="KW-0805">Transcription regulation</keyword>
<dbReference type="PANTHER" id="PTHR30055">
    <property type="entry name" value="HTH-TYPE TRANSCRIPTIONAL REGULATOR RUTR"/>
    <property type="match status" value="1"/>
</dbReference>
<evidence type="ECO:0000256" key="4">
    <source>
        <dbReference type="PROSITE-ProRule" id="PRU00335"/>
    </source>
</evidence>
<dbReference type="Pfam" id="PF14246">
    <property type="entry name" value="TetR_C_7"/>
    <property type="match status" value="1"/>
</dbReference>
<dbReference type="Proteomes" id="UP001496627">
    <property type="component" value="Unassembled WGS sequence"/>
</dbReference>
<organism evidence="6 7">
    <name type="scientific">Neorhizobium phenanthreniclasticum</name>
    <dbReference type="NCBI Taxonomy" id="3157917"/>
    <lineage>
        <taxon>Bacteria</taxon>
        <taxon>Pseudomonadati</taxon>
        <taxon>Pseudomonadota</taxon>
        <taxon>Alphaproteobacteria</taxon>
        <taxon>Hyphomicrobiales</taxon>
        <taxon>Rhizobiaceae</taxon>
        <taxon>Rhizobium/Agrobacterium group</taxon>
        <taxon>Neorhizobium</taxon>
    </lineage>
</organism>
<dbReference type="InterPro" id="IPR009057">
    <property type="entry name" value="Homeodomain-like_sf"/>
</dbReference>
<sequence>MEKRARGRPARNRLEVERKILQASTQLLFDQGFAKFSIDAVSRSAGVAKKTVYAMAANREELVGKIVASWTEQLQTSGDHRPGEARPDPGSLRALLSRIYRIALSKEAVALFRLICADKEGRERLAEIYNRNGVERGVLAVATWLREYQADVPSFDVNRSARMILAALVAEPLRRAAIGLETPWNDSDEEVTARVGECVDFYARVLFKELGTAP</sequence>
<dbReference type="InterPro" id="IPR001647">
    <property type="entry name" value="HTH_TetR"/>
</dbReference>
<keyword evidence="3" id="KW-0804">Transcription</keyword>
<evidence type="ECO:0000313" key="6">
    <source>
        <dbReference type="EMBL" id="MEQ1406331.1"/>
    </source>
</evidence>
<dbReference type="PANTHER" id="PTHR30055:SF234">
    <property type="entry name" value="HTH-TYPE TRANSCRIPTIONAL REGULATOR BETI"/>
    <property type="match status" value="1"/>
</dbReference>
<protein>
    <submittedName>
        <fullName evidence="6">TetR/AcrR family transcriptional regulator</fullName>
    </submittedName>
</protein>
<evidence type="ECO:0000256" key="3">
    <source>
        <dbReference type="ARBA" id="ARBA00023163"/>
    </source>
</evidence>
<keyword evidence="7" id="KW-1185">Reference proteome</keyword>
<comment type="caution">
    <text evidence="6">The sequence shown here is derived from an EMBL/GenBank/DDBJ whole genome shotgun (WGS) entry which is preliminary data.</text>
</comment>
<evidence type="ECO:0000259" key="5">
    <source>
        <dbReference type="PROSITE" id="PS50977"/>
    </source>
</evidence>
<gene>
    <name evidence="6" type="ORF">ABK249_15480</name>
</gene>
<dbReference type="InterPro" id="IPR039536">
    <property type="entry name" value="TetR_C_Proteobacteria"/>
</dbReference>
<accession>A0ABV0M3A7</accession>